<dbReference type="OrthoDB" id="9016931at2"/>
<comment type="caution">
    <text evidence="5">The sequence shown here is derived from an EMBL/GenBank/DDBJ whole genome shotgun (WGS) entry which is preliminary data.</text>
</comment>
<dbReference type="InterPro" id="IPR026276">
    <property type="entry name" value="Baseplate_GpP"/>
</dbReference>
<dbReference type="Pfam" id="PF22255">
    <property type="entry name" value="Gp44-like_2nd"/>
    <property type="match status" value="1"/>
</dbReference>
<organism evidence="5 6">
    <name type="scientific">Rhodoblastus acidophilus</name>
    <name type="common">Rhodopseudomonas acidophila</name>
    <dbReference type="NCBI Taxonomy" id="1074"/>
    <lineage>
        <taxon>Bacteria</taxon>
        <taxon>Pseudomonadati</taxon>
        <taxon>Pseudomonadota</taxon>
        <taxon>Alphaproteobacteria</taxon>
        <taxon>Hyphomicrobiales</taxon>
        <taxon>Rhodoblastaceae</taxon>
        <taxon>Rhodoblastus</taxon>
    </lineage>
</organism>
<dbReference type="PIRSF" id="PIRSF004440">
    <property type="entry name" value="GpP"/>
    <property type="match status" value="1"/>
</dbReference>
<evidence type="ECO:0000259" key="4">
    <source>
        <dbReference type="Pfam" id="PF22255"/>
    </source>
</evidence>
<dbReference type="AlphaFoldDB" id="A0A6N8DRK0"/>
<name>A0A6N8DRK0_RHOAC</name>
<dbReference type="Pfam" id="PF21683">
    <property type="entry name" value="GpP-like_1st"/>
    <property type="match status" value="1"/>
</dbReference>
<evidence type="ECO:0008006" key="7">
    <source>
        <dbReference type="Google" id="ProtNLM"/>
    </source>
</evidence>
<evidence type="ECO:0000313" key="6">
    <source>
        <dbReference type="Proteomes" id="UP000439113"/>
    </source>
</evidence>
<feature type="compositionally biased region" description="Gly residues" evidence="1">
    <location>
        <begin position="339"/>
        <end position="353"/>
    </location>
</feature>
<dbReference type="Gene3D" id="2.30.300.10">
    <property type="entry name" value="Baseplate protein-like domain - beta roll fold"/>
    <property type="match status" value="1"/>
</dbReference>
<feature type="region of interest" description="Disordered" evidence="1">
    <location>
        <begin position="337"/>
        <end position="360"/>
    </location>
</feature>
<evidence type="ECO:0000259" key="3">
    <source>
        <dbReference type="Pfam" id="PF21929"/>
    </source>
</evidence>
<dbReference type="InterPro" id="IPR053981">
    <property type="entry name" value="Gp44/GpP-like_2nd"/>
</dbReference>
<evidence type="ECO:0000256" key="1">
    <source>
        <dbReference type="SAM" id="MobiDB-lite"/>
    </source>
</evidence>
<evidence type="ECO:0000259" key="2">
    <source>
        <dbReference type="Pfam" id="PF21683"/>
    </source>
</evidence>
<dbReference type="Proteomes" id="UP000439113">
    <property type="component" value="Unassembled WGS sequence"/>
</dbReference>
<feature type="domain" description="Baseplate hub protein gp44-like N-terminal" evidence="2">
    <location>
        <begin position="6"/>
        <end position="94"/>
    </location>
</feature>
<dbReference type="Gene3D" id="3.30.1920.10">
    <property type="entry name" value="Baseplate protein-like domains - 2 layer sandwich fold"/>
    <property type="match status" value="1"/>
</dbReference>
<protein>
    <recommendedName>
        <fullName evidence="7">Mu-like prophage tail protein gpP</fullName>
    </recommendedName>
</protein>
<accession>A0A6N8DRK0</accession>
<dbReference type="InterPro" id="IPR023399">
    <property type="entry name" value="Baseplate-like_2-layer_sand"/>
</dbReference>
<reference evidence="5 6" key="1">
    <citation type="submission" date="2019-11" db="EMBL/GenBank/DDBJ databases">
        <title>Whole-genome sequence of a Rhodoblastus acidophilus DSM 142.</title>
        <authorList>
            <person name="Kyndt J.A."/>
            <person name="Meyer T.E."/>
        </authorList>
    </citation>
    <scope>NUCLEOTIDE SEQUENCE [LARGE SCALE GENOMIC DNA]</scope>
    <source>
        <strain evidence="5 6">DSM 142</strain>
    </source>
</reference>
<feature type="domain" description="Baseplate hub protein gp44/GpP-like C-terminal" evidence="3">
    <location>
        <begin position="256"/>
        <end position="336"/>
    </location>
</feature>
<evidence type="ECO:0000313" key="5">
    <source>
        <dbReference type="EMBL" id="MTV33037.1"/>
    </source>
</evidence>
<feature type="domain" description="Baseplate hub protein gp44/GpP-like second" evidence="4">
    <location>
        <begin position="98"/>
        <end position="180"/>
    </location>
</feature>
<dbReference type="Pfam" id="PF21929">
    <property type="entry name" value="GpP_4th"/>
    <property type="match status" value="1"/>
</dbReference>
<dbReference type="EMBL" id="WNKS01000025">
    <property type="protein sequence ID" value="MTV33037.1"/>
    <property type="molecule type" value="Genomic_DNA"/>
</dbReference>
<dbReference type="RefSeq" id="WP_155447718.1">
    <property type="nucleotide sequence ID" value="NZ_JAOQNR010000024.1"/>
</dbReference>
<dbReference type="InterPro" id="IPR053982">
    <property type="entry name" value="Gp44/GpP-like_C"/>
</dbReference>
<dbReference type="InterPro" id="IPR049354">
    <property type="entry name" value="GpP-like_N"/>
</dbReference>
<dbReference type="SUPFAM" id="SSF69279">
    <property type="entry name" value="Phage tail proteins"/>
    <property type="match status" value="2"/>
</dbReference>
<dbReference type="Gene3D" id="3.55.50.10">
    <property type="entry name" value="Baseplate protein-like domains"/>
    <property type="match status" value="1"/>
</dbReference>
<proteinExistence type="predicted"/>
<gene>
    <name evidence="5" type="ORF">GJ654_18820</name>
</gene>
<sequence length="360" mass="39182">MAIEQVSVALSSLRMTGWTSVSIDWDYEAAAQSFELKVTEPEWTQAWDPGAAVPFLDEELSIYAGGDLVVTGYIDTYEANISTDNHEVTISGRSKSGDAIKSHAVHKTGRIEKKKLVDAANELSKSTGLQVKFTSDLSLKPIPKIQLARDDTVFHAVEREARKQGAALVPQPDGTVKITRPKGDRHAGQLVEGFFPLKSGRVKFDRSGQHSHIHVRGQRALGVDEKSLRVEHIELDATIKRISRKIVHLEGDGDIKLAKKRGKHEVLRQAAKGKVWTPKVSSWRDSTGQLWTPGKLVACRAPRWHIDGDMAIKSVSFSQDLTDGTIADLTMVDPRALGGSKGKGDAGALGAGGDGKDLDE</sequence>